<feature type="transmembrane region" description="Helical" evidence="2">
    <location>
        <begin position="12"/>
        <end position="33"/>
    </location>
</feature>
<keyword evidence="2" id="KW-1133">Transmembrane helix</keyword>
<keyword evidence="4" id="KW-1185">Reference proteome</keyword>
<feature type="compositionally biased region" description="Polar residues" evidence="1">
    <location>
        <begin position="120"/>
        <end position="137"/>
    </location>
</feature>
<dbReference type="Proteomes" id="UP000070700">
    <property type="component" value="Unassembled WGS sequence"/>
</dbReference>
<name>A0A194XJF0_MOLSC</name>
<feature type="compositionally biased region" description="Basic residues" evidence="1">
    <location>
        <begin position="171"/>
        <end position="185"/>
    </location>
</feature>
<keyword evidence="2" id="KW-0472">Membrane</keyword>
<feature type="compositionally biased region" description="Polar residues" evidence="1">
    <location>
        <begin position="233"/>
        <end position="258"/>
    </location>
</feature>
<dbReference type="AlphaFoldDB" id="A0A194XJF0"/>
<feature type="region of interest" description="Disordered" evidence="1">
    <location>
        <begin position="102"/>
        <end position="261"/>
    </location>
</feature>
<feature type="compositionally biased region" description="Basic residues" evidence="1">
    <location>
        <begin position="204"/>
        <end position="214"/>
    </location>
</feature>
<dbReference type="GeneID" id="28824153"/>
<organism evidence="3 4">
    <name type="scientific">Mollisia scopiformis</name>
    <name type="common">Conifer needle endophyte fungus</name>
    <name type="synonym">Phialocephala scopiformis</name>
    <dbReference type="NCBI Taxonomy" id="149040"/>
    <lineage>
        <taxon>Eukaryota</taxon>
        <taxon>Fungi</taxon>
        <taxon>Dikarya</taxon>
        <taxon>Ascomycota</taxon>
        <taxon>Pezizomycotina</taxon>
        <taxon>Leotiomycetes</taxon>
        <taxon>Helotiales</taxon>
        <taxon>Mollisiaceae</taxon>
        <taxon>Mollisia</taxon>
    </lineage>
</organism>
<dbReference type="EMBL" id="KQ947409">
    <property type="protein sequence ID" value="KUJ20283.1"/>
    <property type="molecule type" value="Genomic_DNA"/>
</dbReference>
<evidence type="ECO:0000256" key="1">
    <source>
        <dbReference type="SAM" id="MobiDB-lite"/>
    </source>
</evidence>
<evidence type="ECO:0000313" key="4">
    <source>
        <dbReference type="Proteomes" id="UP000070700"/>
    </source>
</evidence>
<dbReference type="InParanoid" id="A0A194XJF0"/>
<dbReference type="RefSeq" id="XP_018074638.1">
    <property type="nucleotide sequence ID" value="XM_018214427.1"/>
</dbReference>
<evidence type="ECO:0000313" key="3">
    <source>
        <dbReference type="EMBL" id="KUJ20283.1"/>
    </source>
</evidence>
<dbReference type="STRING" id="149040.A0A194XJF0"/>
<proteinExistence type="predicted"/>
<dbReference type="PANTHER" id="PTHR40623">
    <property type="entry name" value="INTEGRAL MEMBRANE PROTEIN"/>
    <property type="match status" value="1"/>
</dbReference>
<dbReference type="KEGG" id="psco:LY89DRAFT_682041"/>
<protein>
    <submittedName>
        <fullName evidence="3">Uncharacterized protein</fullName>
    </submittedName>
</protein>
<evidence type="ECO:0000256" key="2">
    <source>
        <dbReference type="SAM" id="Phobius"/>
    </source>
</evidence>
<sequence>MFFTSWALWEQMTFILGLAILLVFAIGYGKLLYTNRLVQKQEVVDEEKRMRIQELRSSGQIVESRKSHDIPFGIRAIQSGIQIDGIWISQGSTPVPSELKLGHLRGSSTDMIDPDPNKEAQFSSETTAESLRPSSRQGRPLFRAMDSSNLILDKVYEASDTERPNTARSHASYKPRRASHLRHGSHGQYDEETLGHLEGISPSPKRKVHAHRPRSTPLLDAGADSSAADNEHSSTGVSDSDTSLSHKLQEADSSSPQFFFSEPDVRNATSLSISNVPSGNAVRASLPMQRSKAEYFSVPLDSPRFESSDPFATPLASPLESVPMLKVENSPLVQEPSPPADYQTLPLQPSRSPSPFIPGELHVNKTVRKVNSGFEVLPAGTFGVPPEFKGKGIDLGEDDDSGDRRQSRLQKKPRTSMTVQRTSGTIEHP</sequence>
<feature type="region of interest" description="Disordered" evidence="1">
    <location>
        <begin position="331"/>
        <end position="353"/>
    </location>
</feature>
<dbReference type="PANTHER" id="PTHR40623:SF2">
    <property type="entry name" value="INTEGRAL MEMBRANE PROTEIN"/>
    <property type="match status" value="1"/>
</dbReference>
<feature type="compositionally biased region" description="Polar residues" evidence="1">
    <location>
        <begin position="415"/>
        <end position="429"/>
    </location>
</feature>
<keyword evidence="2" id="KW-0812">Transmembrane</keyword>
<dbReference type="OrthoDB" id="5426165at2759"/>
<feature type="region of interest" description="Disordered" evidence="1">
    <location>
        <begin position="379"/>
        <end position="429"/>
    </location>
</feature>
<accession>A0A194XJF0</accession>
<feature type="compositionally biased region" description="Basic and acidic residues" evidence="1">
    <location>
        <begin position="154"/>
        <end position="165"/>
    </location>
</feature>
<gene>
    <name evidence="3" type="ORF">LY89DRAFT_682041</name>
</gene>
<reference evidence="3 4" key="1">
    <citation type="submission" date="2015-10" db="EMBL/GenBank/DDBJ databases">
        <title>Full genome of DAOMC 229536 Phialocephala scopiformis, a fungal endophyte of spruce producing the potent anti-insectan compound rugulosin.</title>
        <authorList>
            <consortium name="DOE Joint Genome Institute"/>
            <person name="Walker A.K."/>
            <person name="Frasz S.L."/>
            <person name="Seifert K.A."/>
            <person name="Miller J.D."/>
            <person name="Mondo S.J."/>
            <person name="Labutti K."/>
            <person name="Lipzen A."/>
            <person name="Dockter R."/>
            <person name="Kennedy M."/>
            <person name="Grigoriev I.V."/>
            <person name="Spatafora J.W."/>
        </authorList>
    </citation>
    <scope>NUCLEOTIDE SEQUENCE [LARGE SCALE GENOMIC DNA]</scope>
    <source>
        <strain evidence="3 4">CBS 120377</strain>
    </source>
</reference>